<keyword evidence="10" id="KW-1185">Reference proteome</keyword>
<dbReference type="Gene3D" id="1.10.10.10">
    <property type="entry name" value="Winged helix-like DNA-binding domain superfamily/Winged helix DNA-binding domain"/>
    <property type="match status" value="1"/>
</dbReference>
<evidence type="ECO:0000256" key="4">
    <source>
        <dbReference type="ARBA" id="ARBA00023082"/>
    </source>
</evidence>
<dbReference type="InterPro" id="IPR036388">
    <property type="entry name" value="WH-like_DNA-bd_sf"/>
</dbReference>
<dbReference type="SUPFAM" id="SSF54427">
    <property type="entry name" value="NTF2-like"/>
    <property type="match status" value="1"/>
</dbReference>
<dbReference type="NCBIfam" id="NF007214">
    <property type="entry name" value="PRK09636.1"/>
    <property type="match status" value="1"/>
</dbReference>
<dbReference type="InterPro" id="IPR013324">
    <property type="entry name" value="RNA_pol_sigma_r3/r4-like"/>
</dbReference>
<organism evidence="9 10">
    <name type="scientific">Actinophytocola algeriensis</name>
    <dbReference type="NCBI Taxonomy" id="1768010"/>
    <lineage>
        <taxon>Bacteria</taxon>
        <taxon>Bacillati</taxon>
        <taxon>Actinomycetota</taxon>
        <taxon>Actinomycetes</taxon>
        <taxon>Pseudonocardiales</taxon>
        <taxon>Pseudonocardiaceae</taxon>
    </lineage>
</organism>
<dbReference type="GO" id="GO:0006352">
    <property type="term" value="P:DNA-templated transcription initiation"/>
    <property type="evidence" value="ECO:0007669"/>
    <property type="project" value="InterPro"/>
</dbReference>
<evidence type="ECO:0000256" key="5">
    <source>
        <dbReference type="ARBA" id="ARBA00023163"/>
    </source>
</evidence>
<gene>
    <name evidence="9" type="ORF">FHR82_006039</name>
</gene>
<evidence type="ECO:0000256" key="1">
    <source>
        <dbReference type="ARBA" id="ARBA00010641"/>
    </source>
</evidence>
<dbReference type="InterPro" id="IPR013249">
    <property type="entry name" value="RNA_pol_sigma70_r4_t2"/>
</dbReference>
<proteinExistence type="inferred from homology"/>
<keyword evidence="3" id="KW-0805">Transcription regulation</keyword>
<dbReference type="RefSeq" id="WP_184813845.1">
    <property type="nucleotide sequence ID" value="NZ_JACHJQ010000006.1"/>
</dbReference>
<dbReference type="Pfam" id="PF08281">
    <property type="entry name" value="Sigma70_r4_2"/>
    <property type="match status" value="1"/>
</dbReference>
<dbReference type="Gene3D" id="1.10.1740.10">
    <property type="match status" value="1"/>
</dbReference>
<evidence type="ECO:0000259" key="8">
    <source>
        <dbReference type="Pfam" id="PF08281"/>
    </source>
</evidence>
<comment type="subunit">
    <text evidence="2">Interacts transiently with the RNA polymerase catalytic core formed by RpoA, RpoB, RpoC and RpoZ (2 alpha, 1 beta, 1 beta' and 1 omega subunit) to form the RNA polymerase holoenzyme that can initiate transcription.</text>
</comment>
<dbReference type="InterPro" id="IPR007627">
    <property type="entry name" value="RNA_pol_sigma70_r2"/>
</dbReference>
<evidence type="ECO:0000256" key="2">
    <source>
        <dbReference type="ARBA" id="ARBA00011344"/>
    </source>
</evidence>
<protein>
    <submittedName>
        <fullName evidence="9">RNA polymerase sigma-70 factor (ECF subfamily)</fullName>
    </submittedName>
</protein>
<dbReference type="GO" id="GO:0003677">
    <property type="term" value="F:DNA binding"/>
    <property type="evidence" value="ECO:0007669"/>
    <property type="project" value="InterPro"/>
</dbReference>
<dbReference type="GO" id="GO:0016987">
    <property type="term" value="F:sigma factor activity"/>
    <property type="evidence" value="ECO:0007669"/>
    <property type="project" value="UniProtKB-KW"/>
</dbReference>
<dbReference type="SUPFAM" id="SSF88659">
    <property type="entry name" value="Sigma3 and sigma4 domains of RNA polymerase sigma factors"/>
    <property type="match status" value="1"/>
</dbReference>
<dbReference type="PANTHER" id="PTHR30173:SF43">
    <property type="entry name" value="ECF RNA POLYMERASE SIGMA FACTOR SIGI-RELATED"/>
    <property type="match status" value="1"/>
</dbReference>
<dbReference type="InterPro" id="IPR013325">
    <property type="entry name" value="RNA_pol_sigma_r2"/>
</dbReference>
<dbReference type="Gene3D" id="3.10.450.50">
    <property type="match status" value="1"/>
</dbReference>
<evidence type="ECO:0000313" key="10">
    <source>
        <dbReference type="Proteomes" id="UP000520767"/>
    </source>
</evidence>
<evidence type="ECO:0000259" key="7">
    <source>
        <dbReference type="Pfam" id="PF04542"/>
    </source>
</evidence>
<accession>A0A7W7VGW3</accession>
<keyword evidence="5" id="KW-0804">Transcription</keyword>
<dbReference type="SUPFAM" id="SSF88946">
    <property type="entry name" value="Sigma2 domain of RNA polymerase sigma factors"/>
    <property type="match status" value="1"/>
</dbReference>
<dbReference type="InterPro" id="IPR014284">
    <property type="entry name" value="RNA_pol_sigma-70_dom"/>
</dbReference>
<sequence>MDDNDWLAERFEGHRAHLRAVAYRMLGSLTEADDAVQEAWLRLSRTDTGDVANLGGWLTTVVGRVCLDMLRSRRSRKEEPAGPHLPDPVVGRADGFDPEHQALLANSVGLALLVVLDTLDPAERLAFVLHDMFALPYDEIAPIVGRSPTATRQLASRARRRVQGAPTTPDPDLTRQRAVVDAFFAAARDGDFEGLVAVLDPEVVLRADGGAMPPGTTRIVRGAAAVAGQAFTFRASGQAGIPEPALVNGAAGMVVRRDGRPQVVFGFTVVDGRIVEIDILADPERVAHLVLE</sequence>
<dbReference type="Pfam" id="PF04542">
    <property type="entry name" value="Sigma70_r2"/>
    <property type="match status" value="1"/>
</dbReference>
<keyword evidence="4" id="KW-0731">Sigma factor</keyword>
<dbReference type="InterPro" id="IPR052704">
    <property type="entry name" value="ECF_Sigma-70_Domain"/>
</dbReference>
<dbReference type="InterPro" id="IPR032710">
    <property type="entry name" value="NTF2-like_dom_sf"/>
</dbReference>
<comment type="similarity">
    <text evidence="1">Belongs to the sigma-70 factor family. ECF subfamily.</text>
</comment>
<comment type="caution">
    <text evidence="9">The sequence shown here is derived from an EMBL/GenBank/DDBJ whole genome shotgun (WGS) entry which is preliminary data.</text>
</comment>
<dbReference type="Proteomes" id="UP000520767">
    <property type="component" value="Unassembled WGS sequence"/>
</dbReference>
<dbReference type="NCBIfam" id="TIGR02937">
    <property type="entry name" value="sigma70-ECF"/>
    <property type="match status" value="1"/>
</dbReference>
<dbReference type="AlphaFoldDB" id="A0A7W7VGW3"/>
<evidence type="ECO:0000256" key="3">
    <source>
        <dbReference type="ARBA" id="ARBA00023015"/>
    </source>
</evidence>
<reference evidence="9 10" key="1">
    <citation type="submission" date="2020-08" db="EMBL/GenBank/DDBJ databases">
        <title>Genomic Encyclopedia of Type Strains, Phase III (KMG-III): the genomes of soil and plant-associated and newly described type strains.</title>
        <authorList>
            <person name="Whitman W."/>
        </authorList>
    </citation>
    <scope>NUCLEOTIDE SEQUENCE [LARGE SCALE GENOMIC DNA]</scope>
    <source>
        <strain evidence="9 10">CECT 8960</strain>
    </source>
</reference>
<evidence type="ECO:0000256" key="6">
    <source>
        <dbReference type="SAM" id="MobiDB-lite"/>
    </source>
</evidence>
<name>A0A7W7VGW3_9PSEU</name>
<feature type="region of interest" description="Disordered" evidence="6">
    <location>
        <begin position="73"/>
        <end position="92"/>
    </location>
</feature>
<dbReference type="EMBL" id="JACHJQ010000006">
    <property type="protein sequence ID" value="MBB4909781.1"/>
    <property type="molecule type" value="Genomic_DNA"/>
</dbReference>
<dbReference type="PANTHER" id="PTHR30173">
    <property type="entry name" value="SIGMA 19 FACTOR"/>
    <property type="match status" value="1"/>
</dbReference>
<feature type="domain" description="RNA polymerase sigma-70 region 2" evidence="7">
    <location>
        <begin position="11"/>
        <end position="75"/>
    </location>
</feature>
<feature type="domain" description="RNA polymerase sigma factor 70 region 4 type 2" evidence="8">
    <location>
        <begin position="111"/>
        <end position="161"/>
    </location>
</feature>
<evidence type="ECO:0000313" key="9">
    <source>
        <dbReference type="EMBL" id="MBB4909781.1"/>
    </source>
</evidence>